<evidence type="ECO:0000256" key="1">
    <source>
        <dbReference type="PIRNR" id="PIRNR038973"/>
    </source>
</evidence>
<comment type="subunit">
    <text evidence="1">Component of the MPD complex composed of SpoIIM, SpoIIP and SpoIID.</text>
</comment>
<accession>A0ABU0V354</accession>
<keyword evidence="1 2" id="KW-0472">Membrane</keyword>
<evidence type="ECO:0000313" key="3">
    <source>
        <dbReference type="EMBL" id="MDQ1851330.1"/>
    </source>
</evidence>
<organism evidence="3 4">
    <name type="scientific">Bacillus stercoris</name>
    <dbReference type="NCBI Taxonomy" id="2054641"/>
    <lineage>
        <taxon>Bacteria</taxon>
        <taxon>Bacillati</taxon>
        <taxon>Bacillota</taxon>
        <taxon>Bacilli</taxon>
        <taxon>Bacillales</taxon>
        <taxon>Bacillaceae</taxon>
        <taxon>Bacillus</taxon>
    </lineage>
</organism>
<gene>
    <name evidence="3" type="primary">spoIIM</name>
    <name evidence="3" type="ORF">RAQ16_02780</name>
</gene>
<keyword evidence="1" id="KW-1003">Cell membrane</keyword>
<reference evidence="3" key="1">
    <citation type="submission" date="2023-08" db="EMBL/GenBank/DDBJ databases">
        <title>Functional annotation and safety assessment of Bacillus stercoris.</title>
        <authorList>
            <person name="Pandit N.T."/>
            <person name="Ahir S.V."/>
            <person name="Chauhan D.A."/>
            <person name="Bose A."/>
            <person name="Dunlap C."/>
            <person name="Doshi J.A."/>
        </authorList>
    </citation>
    <scope>NUCLEOTIDE SEQUENCE</scope>
    <source>
        <strain evidence="3">ZBMF30</strain>
    </source>
</reference>
<dbReference type="EMBL" id="JAVCYS010000002">
    <property type="protein sequence ID" value="MDQ1851330.1"/>
    <property type="molecule type" value="Genomic_DNA"/>
</dbReference>
<keyword evidence="1" id="KW-0749">Sporulation</keyword>
<feature type="transmembrane region" description="Helical" evidence="2">
    <location>
        <begin position="140"/>
        <end position="160"/>
    </location>
</feature>
<keyword evidence="4" id="KW-1185">Reference proteome</keyword>
<sequence>MRKISYKDMFLRHVKDHLSLYIFVSVLFFMGVIFGAIIVNSMTISQKEDLYYYLSQFFGQLSDGKQASASDMFGQSIFHNAKYLGLMWILGISVIGMPIIFIMIFLKGIVVGFTVGFLVNQMGVSGFFLSFVSVLPQNVLLIPAYLIMGTCAIAFSLKLIRQLFVKRSLHDAPIQWFGRYAFVLLVILLLALISSLFEAYLSPVLMEKLTSKLFLK</sequence>
<dbReference type="PIRSF" id="PIRSF038973">
    <property type="entry name" value="SpoIIM"/>
    <property type="match status" value="1"/>
</dbReference>
<dbReference type="InterPro" id="IPR002798">
    <property type="entry name" value="SpoIIM-like"/>
</dbReference>
<comment type="subcellular location">
    <subcellularLocation>
        <location evidence="1">Cell membrane</location>
        <topology evidence="1">Multi-pass membrane protein</topology>
    </subcellularLocation>
    <text evidence="1">Localizes to the sporulation septum and to the second division site within the mother cell. Before the start of engulfment localizes to the septal midpoint, then spreads throughout the septum prior to becoming enriched at the leading edge of the engulfing membrane, where it remains until the completion of membrane migration. Some remain partially trapped at the septum during engulfment and upon completion of engulfment become dispersed in the outer forespore membrane. Localization of the MPD complex to the septal membrane is dependent on SpoIIB.</text>
</comment>
<feature type="transmembrane region" description="Helical" evidence="2">
    <location>
        <begin position="20"/>
        <end position="44"/>
    </location>
</feature>
<comment type="caution">
    <text evidence="3">The sequence shown here is derived from an EMBL/GenBank/DDBJ whole genome shotgun (WGS) entry which is preliminary data.</text>
</comment>
<feature type="transmembrane region" description="Helical" evidence="2">
    <location>
        <begin position="83"/>
        <end position="106"/>
    </location>
</feature>
<dbReference type="NCBIfam" id="TIGR02831">
    <property type="entry name" value="spo_II_M"/>
    <property type="match status" value="1"/>
</dbReference>
<comment type="function">
    <text evidence="1">Required for complete septum migration and engulfment of the forespore compartment during sporulation. Required for stabilizing and recruiting of SpoIIP to the septal membrane.</text>
</comment>
<keyword evidence="2" id="KW-1133">Transmembrane helix</keyword>
<keyword evidence="1 2" id="KW-0812">Transmembrane</keyword>
<dbReference type="RefSeq" id="WP_069839186.1">
    <property type="nucleotide sequence ID" value="NZ_JALHBN010000003.1"/>
</dbReference>
<dbReference type="Proteomes" id="UP001177898">
    <property type="component" value="Unassembled WGS sequence"/>
</dbReference>
<dbReference type="InterPro" id="IPR014196">
    <property type="entry name" value="SpoIIM"/>
</dbReference>
<feature type="transmembrane region" description="Helical" evidence="2">
    <location>
        <begin position="180"/>
        <end position="201"/>
    </location>
</feature>
<evidence type="ECO:0000313" key="4">
    <source>
        <dbReference type="Proteomes" id="UP001177898"/>
    </source>
</evidence>
<feature type="transmembrane region" description="Helical" evidence="2">
    <location>
        <begin position="113"/>
        <end position="134"/>
    </location>
</feature>
<dbReference type="Pfam" id="PF01944">
    <property type="entry name" value="SpoIIM"/>
    <property type="match status" value="1"/>
</dbReference>
<protein>
    <recommendedName>
        <fullName evidence="1">Stage II sporulation protein M</fullName>
    </recommendedName>
</protein>
<name>A0ABU0V354_9BACI</name>
<evidence type="ECO:0000256" key="2">
    <source>
        <dbReference type="SAM" id="Phobius"/>
    </source>
</evidence>
<proteinExistence type="predicted"/>